<reference evidence="2" key="1">
    <citation type="submission" date="2020-07" db="EMBL/GenBank/DDBJ databases">
        <title>Clarias magur genome sequencing, assembly and annotation.</title>
        <authorList>
            <person name="Kushwaha B."/>
            <person name="Kumar R."/>
            <person name="Das P."/>
            <person name="Joshi C.G."/>
            <person name="Kumar D."/>
            <person name="Nagpure N.S."/>
            <person name="Pandey M."/>
            <person name="Agarwal S."/>
            <person name="Srivastava S."/>
            <person name="Singh M."/>
            <person name="Sahoo L."/>
            <person name="Jayasankar P."/>
            <person name="Meher P.K."/>
            <person name="Koringa P.G."/>
            <person name="Iquebal M.A."/>
            <person name="Das S.P."/>
            <person name="Bit A."/>
            <person name="Patnaik S."/>
            <person name="Patel N."/>
            <person name="Shah T.M."/>
            <person name="Hinsu A."/>
            <person name="Jena J.K."/>
        </authorList>
    </citation>
    <scope>NUCLEOTIDE SEQUENCE</scope>
    <source>
        <strain evidence="2">CIFAMagur01</strain>
        <tissue evidence="2">Testis</tissue>
    </source>
</reference>
<evidence type="ECO:0000256" key="1">
    <source>
        <dbReference type="SAM" id="MobiDB-lite"/>
    </source>
</evidence>
<feature type="compositionally biased region" description="Low complexity" evidence="1">
    <location>
        <begin position="64"/>
        <end position="75"/>
    </location>
</feature>
<feature type="compositionally biased region" description="Polar residues" evidence="1">
    <location>
        <begin position="35"/>
        <end position="44"/>
    </location>
</feature>
<proteinExistence type="predicted"/>
<feature type="non-terminal residue" evidence="2">
    <location>
        <position position="75"/>
    </location>
</feature>
<accession>A0A8J4WYM6</accession>
<dbReference type="EMBL" id="QNUK01001309">
    <property type="protein sequence ID" value="KAF5884290.1"/>
    <property type="molecule type" value="Genomic_DNA"/>
</dbReference>
<dbReference type="AlphaFoldDB" id="A0A8J4WYM6"/>
<gene>
    <name evidence="2" type="primary">mpk6</name>
    <name evidence="2" type="ORF">DAT39_022869</name>
</gene>
<comment type="caution">
    <text evidence="2">The sequence shown here is derived from an EMBL/GenBank/DDBJ whole genome shotgun (WGS) entry which is preliminary data.</text>
</comment>
<evidence type="ECO:0000313" key="2">
    <source>
        <dbReference type="EMBL" id="KAF5884290.1"/>
    </source>
</evidence>
<protein>
    <submittedName>
        <fullName evidence="2">Mitogen-activated protein kinase 6</fullName>
    </submittedName>
</protein>
<feature type="region of interest" description="Disordered" evidence="1">
    <location>
        <begin position="29"/>
        <end position="75"/>
    </location>
</feature>
<dbReference type="Proteomes" id="UP000727407">
    <property type="component" value="Unassembled WGS sequence"/>
</dbReference>
<keyword evidence="3" id="KW-1185">Reference proteome</keyword>
<name>A0A8J4WYM6_CLAMG</name>
<dbReference type="GO" id="GO:0016301">
    <property type="term" value="F:kinase activity"/>
    <property type="evidence" value="ECO:0007669"/>
    <property type="project" value="UniProtKB-KW"/>
</dbReference>
<keyword evidence="2" id="KW-0808">Transferase</keyword>
<feature type="compositionally biased region" description="Basic and acidic residues" evidence="1">
    <location>
        <begin position="45"/>
        <end position="63"/>
    </location>
</feature>
<organism evidence="2 3">
    <name type="scientific">Clarias magur</name>
    <name type="common">Asian catfish</name>
    <name type="synonym">Macropteronotus magur</name>
    <dbReference type="NCBI Taxonomy" id="1594786"/>
    <lineage>
        <taxon>Eukaryota</taxon>
        <taxon>Metazoa</taxon>
        <taxon>Chordata</taxon>
        <taxon>Craniata</taxon>
        <taxon>Vertebrata</taxon>
        <taxon>Euteleostomi</taxon>
        <taxon>Actinopterygii</taxon>
        <taxon>Neopterygii</taxon>
        <taxon>Teleostei</taxon>
        <taxon>Ostariophysi</taxon>
        <taxon>Siluriformes</taxon>
        <taxon>Clariidae</taxon>
        <taxon>Clarias</taxon>
    </lineage>
</organism>
<keyword evidence="2" id="KW-0418">Kinase</keyword>
<sequence>CVKQLLFLPHLTGHKNIPPSLSHRGRVIEAESQRQSHTSLSQRSRVTEEESHEAESHEAESQRQSHTRQSQSGRV</sequence>
<feature type="non-terminal residue" evidence="2">
    <location>
        <position position="1"/>
    </location>
</feature>
<evidence type="ECO:0000313" key="3">
    <source>
        <dbReference type="Proteomes" id="UP000727407"/>
    </source>
</evidence>